<dbReference type="PANTHER" id="PTHR46211">
    <property type="entry name" value="GLYCEROPHOSPHORYL DIESTER PHOSPHODIESTERASE"/>
    <property type="match status" value="1"/>
</dbReference>
<comment type="caution">
    <text evidence="3">The sequence shown here is derived from an EMBL/GenBank/DDBJ whole genome shotgun (WGS) entry which is preliminary data.</text>
</comment>
<gene>
    <name evidence="3" type="ORF">ACFQKB_33575</name>
</gene>
<dbReference type="InterPro" id="IPR030395">
    <property type="entry name" value="GP_PDE_dom"/>
</dbReference>
<protein>
    <submittedName>
        <fullName evidence="3">Glycerophosphodiester phosphodiesterase family protein</fullName>
    </submittedName>
</protein>
<evidence type="ECO:0000313" key="4">
    <source>
        <dbReference type="Proteomes" id="UP001596380"/>
    </source>
</evidence>
<dbReference type="EMBL" id="JBHSXS010000030">
    <property type="protein sequence ID" value="MFC6884731.1"/>
    <property type="molecule type" value="Genomic_DNA"/>
</dbReference>
<dbReference type="RefSeq" id="WP_160821070.1">
    <property type="nucleotide sequence ID" value="NZ_JBHSXS010000030.1"/>
</dbReference>
<accession>A0ABW2CSC9</accession>
<evidence type="ECO:0000256" key="1">
    <source>
        <dbReference type="SAM" id="MobiDB-lite"/>
    </source>
</evidence>
<dbReference type="InterPro" id="IPR017946">
    <property type="entry name" value="PLC-like_Pdiesterase_TIM-brl"/>
</dbReference>
<dbReference type="PANTHER" id="PTHR46211:SF14">
    <property type="entry name" value="GLYCEROPHOSPHODIESTER PHOSPHODIESTERASE"/>
    <property type="match status" value="1"/>
</dbReference>
<proteinExistence type="predicted"/>
<feature type="region of interest" description="Disordered" evidence="1">
    <location>
        <begin position="1"/>
        <end position="25"/>
    </location>
</feature>
<organism evidence="3 4">
    <name type="scientific">Actinomadura yumaensis</name>
    <dbReference type="NCBI Taxonomy" id="111807"/>
    <lineage>
        <taxon>Bacteria</taxon>
        <taxon>Bacillati</taxon>
        <taxon>Actinomycetota</taxon>
        <taxon>Actinomycetes</taxon>
        <taxon>Streptosporangiales</taxon>
        <taxon>Thermomonosporaceae</taxon>
        <taxon>Actinomadura</taxon>
    </lineage>
</organism>
<sequence>MDFNGGRAAGAGVEVHGHRGARGLRPENTLPGFAYALELGVDAVELDVGRTADGVPVLNHDQALSPLNVADTRPATPGDPAFPYVGTPIRDLTLAQIRTVDAGVRRPERPADDPFARTQARLPGTPLPTLDEACALIGTAPAVRLHVELKTDPSWPRAEVAAFTAAVADVLAAHGLTARGRLLAFDWRVLAEARRYDPRLGRVALVERKTLVPGAGWLAGLDPADPVGSALEIGATALSPEHLLTTPELVGEADRLALPVAVWTVNDPAEMARFAGYGVDAIVTDRPDRLRRVLAGLGLPLPVPEPAPVLS</sequence>
<evidence type="ECO:0000259" key="2">
    <source>
        <dbReference type="PROSITE" id="PS51704"/>
    </source>
</evidence>
<dbReference type="PROSITE" id="PS51704">
    <property type="entry name" value="GP_PDE"/>
    <property type="match status" value="1"/>
</dbReference>
<name>A0ABW2CSC9_9ACTN</name>
<dbReference type="Proteomes" id="UP001596380">
    <property type="component" value="Unassembled WGS sequence"/>
</dbReference>
<dbReference type="Pfam" id="PF03009">
    <property type="entry name" value="GDPD"/>
    <property type="match status" value="1"/>
</dbReference>
<feature type="domain" description="GP-PDE" evidence="2">
    <location>
        <begin position="13"/>
        <end position="294"/>
    </location>
</feature>
<reference evidence="4" key="1">
    <citation type="journal article" date="2019" name="Int. J. Syst. Evol. Microbiol.">
        <title>The Global Catalogue of Microorganisms (GCM) 10K type strain sequencing project: providing services to taxonomists for standard genome sequencing and annotation.</title>
        <authorList>
            <consortium name="The Broad Institute Genomics Platform"/>
            <consortium name="The Broad Institute Genome Sequencing Center for Infectious Disease"/>
            <person name="Wu L."/>
            <person name="Ma J."/>
        </authorList>
    </citation>
    <scope>NUCLEOTIDE SEQUENCE [LARGE SCALE GENOMIC DNA]</scope>
    <source>
        <strain evidence="4">JCM 3369</strain>
    </source>
</reference>
<evidence type="ECO:0000313" key="3">
    <source>
        <dbReference type="EMBL" id="MFC6884731.1"/>
    </source>
</evidence>
<keyword evidence="4" id="KW-1185">Reference proteome</keyword>
<dbReference type="SUPFAM" id="SSF51695">
    <property type="entry name" value="PLC-like phosphodiesterases"/>
    <property type="match status" value="1"/>
</dbReference>
<dbReference type="Gene3D" id="3.20.20.190">
    <property type="entry name" value="Phosphatidylinositol (PI) phosphodiesterase"/>
    <property type="match status" value="1"/>
</dbReference>